<protein>
    <submittedName>
        <fullName evidence="1">Uncharacterized protein</fullName>
    </submittedName>
</protein>
<evidence type="ECO:0000313" key="1">
    <source>
        <dbReference type="EMBL" id="AUX82608.1"/>
    </source>
</evidence>
<sequence>MSFLRTFGQLKPSKPVLGVAVKITTASDAKVTDIQLNPGSSLFSWSPMVADLGLVSAPRWRFVNGMIQSDYDTWIASDEDIASPYRGEFYPVGPQEVKWGLLHFGEVSSKTSFDGTDYSITAGAGITPHLTARADQRLDLVTTGLMSAIVGVKGISVAPGNPARTDLGSVTAAHPQGWNRVWAFHDTWSDVLAEHGAW</sequence>
<gene>
    <name evidence="1" type="primary">21</name>
    <name evidence="1" type="ORF">PBI_AUBERGINE_21</name>
</gene>
<evidence type="ECO:0000313" key="2">
    <source>
        <dbReference type="Proteomes" id="UP000241884"/>
    </source>
</evidence>
<accession>A0A2L0HLJ9</accession>
<organism evidence="1 2">
    <name type="scientific">Microbacterium phage Aubergine</name>
    <dbReference type="NCBI Taxonomy" id="2079577"/>
    <lineage>
        <taxon>Viruses</taxon>
        <taxon>Duplodnaviria</taxon>
        <taxon>Heunggongvirae</taxon>
        <taxon>Uroviricota</taxon>
        <taxon>Caudoviricetes</taxon>
        <taxon>Ilzatvirus</taxon>
        <taxon>Ilzatvirus ilzat</taxon>
    </lineage>
</organism>
<reference evidence="2" key="1">
    <citation type="submission" date="2018-01" db="EMBL/GenBank/DDBJ databases">
        <authorList>
            <person name="Gaut B.S."/>
            <person name="Morton B.R."/>
            <person name="Clegg M.T."/>
            <person name="Duvall M.R."/>
        </authorList>
    </citation>
    <scope>NUCLEOTIDE SEQUENCE [LARGE SCALE GENOMIC DNA]</scope>
</reference>
<proteinExistence type="predicted"/>
<dbReference type="Proteomes" id="UP000241884">
    <property type="component" value="Segment"/>
</dbReference>
<name>A0A2L0HLJ9_9CAUD</name>
<dbReference type="EMBL" id="MG839015">
    <property type="protein sequence ID" value="AUX82608.1"/>
    <property type="molecule type" value="Genomic_DNA"/>
</dbReference>